<dbReference type="OrthoDB" id="894278at2"/>
<evidence type="ECO:0000313" key="3">
    <source>
        <dbReference type="Proteomes" id="UP000315971"/>
    </source>
</evidence>
<feature type="transmembrane region" description="Helical" evidence="1">
    <location>
        <begin position="51"/>
        <end position="74"/>
    </location>
</feature>
<keyword evidence="1" id="KW-0812">Transmembrane</keyword>
<name>A0A521AKI9_9SPHI</name>
<feature type="transmembrane region" description="Helical" evidence="1">
    <location>
        <begin position="95"/>
        <end position="114"/>
    </location>
</feature>
<gene>
    <name evidence="2" type="ORF">SAMN06265350_101200</name>
</gene>
<evidence type="ECO:0008006" key="4">
    <source>
        <dbReference type="Google" id="ProtNLM"/>
    </source>
</evidence>
<accession>A0A521AKI9</accession>
<keyword evidence="3" id="KW-1185">Reference proteome</keyword>
<dbReference type="EMBL" id="FXSZ01000001">
    <property type="protein sequence ID" value="SMO35281.1"/>
    <property type="molecule type" value="Genomic_DNA"/>
</dbReference>
<keyword evidence="1" id="KW-1133">Transmembrane helix</keyword>
<evidence type="ECO:0000313" key="2">
    <source>
        <dbReference type="EMBL" id="SMO35281.1"/>
    </source>
</evidence>
<evidence type="ECO:0000256" key="1">
    <source>
        <dbReference type="SAM" id="Phobius"/>
    </source>
</evidence>
<proteinExistence type="predicted"/>
<dbReference type="RefSeq" id="WP_142600708.1">
    <property type="nucleotide sequence ID" value="NZ_FXSZ01000001.1"/>
</dbReference>
<sequence length="154" mass="17813">MENLLSHRFKKVGTIIAPLGFFLWVCMQKGIVTKVLTFVFGESAGGQNSPYHYANVIIAIISFFSFLGGVYLLSFSKEKQEDEMVQRTRLESFQFAAQIQIIFIIVGFIFFILFGESQKGHEAILMLFFIVMVFLFWLTFIGRFNYVLHVKLKQ</sequence>
<feature type="transmembrane region" description="Helical" evidence="1">
    <location>
        <begin position="126"/>
        <end position="148"/>
    </location>
</feature>
<protein>
    <recommendedName>
        <fullName evidence="4">DUF2178 domain-containing protein</fullName>
    </recommendedName>
</protein>
<feature type="transmembrane region" description="Helical" evidence="1">
    <location>
        <begin position="12"/>
        <end position="31"/>
    </location>
</feature>
<dbReference type="AlphaFoldDB" id="A0A521AKI9"/>
<dbReference type="Proteomes" id="UP000315971">
    <property type="component" value="Unassembled WGS sequence"/>
</dbReference>
<keyword evidence="1" id="KW-0472">Membrane</keyword>
<organism evidence="2 3">
    <name type="scientific">Solitalea koreensis</name>
    <dbReference type="NCBI Taxonomy" id="543615"/>
    <lineage>
        <taxon>Bacteria</taxon>
        <taxon>Pseudomonadati</taxon>
        <taxon>Bacteroidota</taxon>
        <taxon>Sphingobacteriia</taxon>
        <taxon>Sphingobacteriales</taxon>
        <taxon>Sphingobacteriaceae</taxon>
        <taxon>Solitalea</taxon>
    </lineage>
</organism>
<reference evidence="2 3" key="1">
    <citation type="submission" date="2017-05" db="EMBL/GenBank/DDBJ databases">
        <authorList>
            <person name="Varghese N."/>
            <person name="Submissions S."/>
        </authorList>
    </citation>
    <scope>NUCLEOTIDE SEQUENCE [LARGE SCALE GENOMIC DNA]</scope>
    <source>
        <strain evidence="2 3">DSM 21342</strain>
    </source>
</reference>